<keyword evidence="4" id="KW-0472">Membrane</keyword>
<accession>A0A976FIS8</accession>
<dbReference type="OrthoDB" id="7984201at2759"/>
<dbReference type="KEGG" id="blac:94348693"/>
<reference evidence="5 6" key="1">
    <citation type="journal article" date="2021" name="Genome Biol.">
        <title>AFLAP: assembly-free linkage analysis pipeline using k-mers from genome sequencing data.</title>
        <authorList>
            <person name="Fletcher K."/>
            <person name="Zhang L."/>
            <person name="Gil J."/>
            <person name="Han R."/>
            <person name="Cavanaugh K."/>
            <person name="Michelmore R."/>
        </authorList>
    </citation>
    <scope>NUCLEOTIDE SEQUENCE [LARGE SCALE GENOMIC DNA]</scope>
    <source>
        <strain evidence="5 6">SF5</strain>
    </source>
</reference>
<dbReference type="GeneID" id="94348693"/>
<keyword evidence="2" id="KW-0812">Transmembrane</keyword>
<dbReference type="EMBL" id="SHOA02000014">
    <property type="protein sequence ID" value="TDH67548.1"/>
    <property type="molecule type" value="Genomic_DNA"/>
</dbReference>
<evidence type="ECO:0000256" key="2">
    <source>
        <dbReference type="ARBA" id="ARBA00022692"/>
    </source>
</evidence>
<evidence type="ECO:0000256" key="3">
    <source>
        <dbReference type="ARBA" id="ARBA00022989"/>
    </source>
</evidence>
<keyword evidence="6" id="KW-1185">Reference proteome</keyword>
<evidence type="ECO:0000256" key="4">
    <source>
        <dbReference type="ARBA" id="ARBA00023136"/>
    </source>
</evidence>
<evidence type="ECO:0000313" key="5">
    <source>
        <dbReference type="EMBL" id="TDH67548.1"/>
    </source>
</evidence>
<dbReference type="Proteomes" id="UP000294530">
    <property type="component" value="Unassembled WGS sequence"/>
</dbReference>
<comment type="subcellular location">
    <subcellularLocation>
        <location evidence="1">Membrane</location>
    </subcellularLocation>
</comment>
<dbReference type="PANTHER" id="PTHR35518">
    <property type="entry name" value="MAINTENANCE OF TELOMOERE CAPPING"/>
    <property type="match status" value="1"/>
</dbReference>
<evidence type="ECO:0000313" key="6">
    <source>
        <dbReference type="Proteomes" id="UP000294530"/>
    </source>
</evidence>
<name>A0A976FIS8_BRELC</name>
<dbReference type="RefSeq" id="XP_067817047.1">
    <property type="nucleotide sequence ID" value="XM_067963022.1"/>
</dbReference>
<proteinExistence type="predicted"/>
<dbReference type="PANTHER" id="PTHR35518:SF2">
    <property type="entry name" value="MAINTENANCE OF TELOMERE CAPPING PROTEIN 6"/>
    <property type="match status" value="1"/>
</dbReference>
<sequence>MPLIRYFWTRFGDLLVPITMLDDLALDDWKGGSMKQFLKAGHQVLTLVNNKTEVAYSLHEMCHVENIANWVRTWSEQTRYLSLASTGRYNRNHSVFLDAKSIPKFLRWNVNLIALDSVDVAKMAAMVWSWAEDEPSTTAFNAMVFMDKNGRWVTSTTARPRYRACWSPVELSFWFIVSFDKPCPTGTSFRAPDDPYQNYLLHKELVVNKIVATSVVINAKLSAMPPQVTAVLGTAKTAP</sequence>
<keyword evidence="3" id="KW-1133">Transmembrane helix</keyword>
<evidence type="ECO:0000256" key="1">
    <source>
        <dbReference type="ARBA" id="ARBA00004370"/>
    </source>
</evidence>
<dbReference type="GO" id="GO:0016020">
    <property type="term" value="C:membrane"/>
    <property type="evidence" value="ECO:0007669"/>
    <property type="project" value="UniProtKB-SubCell"/>
</dbReference>
<gene>
    <name evidence="5" type="ORF">CCR75_004936</name>
</gene>
<organism evidence="5 6">
    <name type="scientific">Bremia lactucae</name>
    <name type="common">Lettuce downy mildew</name>
    <dbReference type="NCBI Taxonomy" id="4779"/>
    <lineage>
        <taxon>Eukaryota</taxon>
        <taxon>Sar</taxon>
        <taxon>Stramenopiles</taxon>
        <taxon>Oomycota</taxon>
        <taxon>Peronosporomycetes</taxon>
        <taxon>Peronosporales</taxon>
        <taxon>Peronosporaceae</taxon>
        <taxon>Bremia</taxon>
    </lineage>
</organism>
<dbReference type="AlphaFoldDB" id="A0A976FIS8"/>
<dbReference type="InterPro" id="IPR051008">
    <property type="entry name" value="Telomere_Capping_Maintenance"/>
</dbReference>
<protein>
    <submittedName>
        <fullName evidence="5">Uncharacterized protein</fullName>
    </submittedName>
</protein>
<comment type="caution">
    <text evidence="5">The sequence shown here is derived from an EMBL/GenBank/DDBJ whole genome shotgun (WGS) entry which is preliminary data.</text>
</comment>